<gene>
    <name evidence="6" type="ORF">A1359_08610</name>
</gene>
<evidence type="ECO:0000256" key="2">
    <source>
        <dbReference type="ARBA" id="ARBA00012528"/>
    </source>
</evidence>
<dbReference type="Gene3D" id="3.30.70.270">
    <property type="match status" value="1"/>
</dbReference>
<dbReference type="PANTHER" id="PTHR45138">
    <property type="entry name" value="REGULATORY COMPONENTS OF SENSORY TRANSDUCTION SYSTEM"/>
    <property type="match status" value="1"/>
</dbReference>
<dbReference type="SUPFAM" id="SSF55073">
    <property type="entry name" value="Nucleotide cyclase"/>
    <property type="match status" value="1"/>
</dbReference>
<evidence type="ECO:0000259" key="5">
    <source>
        <dbReference type="PROSITE" id="PS50887"/>
    </source>
</evidence>
<dbReference type="STRING" id="980561.A1359_08610"/>
<dbReference type="FunFam" id="3.30.70.270:FF:000001">
    <property type="entry name" value="Diguanylate cyclase domain protein"/>
    <property type="match status" value="1"/>
</dbReference>
<dbReference type="EC" id="2.7.7.65" evidence="2"/>
<dbReference type="Proteomes" id="UP000078476">
    <property type="component" value="Unassembled WGS sequence"/>
</dbReference>
<dbReference type="GO" id="GO:0052621">
    <property type="term" value="F:diguanylate cyclase activity"/>
    <property type="evidence" value="ECO:0007669"/>
    <property type="project" value="UniProtKB-EC"/>
</dbReference>
<dbReference type="InterPro" id="IPR050469">
    <property type="entry name" value="Diguanylate_Cyclase"/>
</dbReference>
<dbReference type="NCBIfam" id="TIGR00254">
    <property type="entry name" value="GGDEF"/>
    <property type="match status" value="1"/>
</dbReference>
<feature type="domain" description="FHA" evidence="4">
    <location>
        <begin position="53"/>
        <end position="102"/>
    </location>
</feature>
<dbReference type="PROSITE" id="PS50887">
    <property type="entry name" value="GGDEF"/>
    <property type="match status" value="1"/>
</dbReference>
<reference evidence="6 7" key="1">
    <citation type="submission" date="2016-03" db="EMBL/GenBank/DDBJ databases">
        <authorList>
            <person name="Ploux O."/>
        </authorList>
    </citation>
    <scope>NUCLEOTIDE SEQUENCE [LARGE SCALE GENOMIC DNA]</scope>
    <source>
        <strain evidence="6 7">R-45370</strain>
    </source>
</reference>
<keyword evidence="7" id="KW-1185">Reference proteome</keyword>
<dbReference type="Pfam" id="PF00990">
    <property type="entry name" value="GGDEF"/>
    <property type="match status" value="1"/>
</dbReference>
<dbReference type="InterPro" id="IPR008984">
    <property type="entry name" value="SMAD_FHA_dom_sf"/>
</dbReference>
<dbReference type="SMART" id="SM00267">
    <property type="entry name" value="GGDEF"/>
    <property type="match status" value="1"/>
</dbReference>
<dbReference type="InterPro" id="IPR029787">
    <property type="entry name" value="Nucleotide_cyclase"/>
</dbReference>
<feature type="domain" description="GGDEF" evidence="5">
    <location>
        <begin position="170"/>
        <end position="304"/>
    </location>
</feature>
<dbReference type="InterPro" id="IPR000253">
    <property type="entry name" value="FHA_dom"/>
</dbReference>
<evidence type="ECO:0000256" key="1">
    <source>
        <dbReference type="ARBA" id="ARBA00001946"/>
    </source>
</evidence>
<dbReference type="SMART" id="SM00240">
    <property type="entry name" value="FHA"/>
    <property type="match status" value="1"/>
</dbReference>
<evidence type="ECO:0000313" key="7">
    <source>
        <dbReference type="Proteomes" id="UP000078476"/>
    </source>
</evidence>
<dbReference type="SUPFAM" id="SSF49879">
    <property type="entry name" value="SMAD/FHA domain"/>
    <property type="match status" value="1"/>
</dbReference>
<dbReference type="InterPro" id="IPR043128">
    <property type="entry name" value="Rev_trsase/Diguanyl_cyclase"/>
</dbReference>
<dbReference type="PROSITE" id="PS50006">
    <property type="entry name" value="FHA_DOMAIN"/>
    <property type="match status" value="1"/>
</dbReference>
<organism evidence="6 7">
    <name type="scientific">Methylomonas lenta</name>
    <dbReference type="NCBI Taxonomy" id="980561"/>
    <lineage>
        <taxon>Bacteria</taxon>
        <taxon>Pseudomonadati</taxon>
        <taxon>Pseudomonadota</taxon>
        <taxon>Gammaproteobacteria</taxon>
        <taxon>Methylococcales</taxon>
        <taxon>Methylococcaceae</taxon>
        <taxon>Methylomonas</taxon>
    </lineage>
</organism>
<dbReference type="OrthoDB" id="9812260at2"/>
<dbReference type="InterPro" id="IPR000160">
    <property type="entry name" value="GGDEF_dom"/>
</dbReference>
<proteinExistence type="predicted"/>
<dbReference type="CDD" id="cd00060">
    <property type="entry name" value="FHA"/>
    <property type="match status" value="1"/>
</dbReference>
<evidence type="ECO:0000256" key="3">
    <source>
        <dbReference type="ARBA" id="ARBA00034247"/>
    </source>
</evidence>
<dbReference type="Gene3D" id="2.60.200.20">
    <property type="match status" value="1"/>
</dbReference>
<dbReference type="AlphaFoldDB" id="A0A177NFV5"/>
<dbReference type="PANTHER" id="PTHR45138:SF9">
    <property type="entry name" value="DIGUANYLATE CYCLASE DGCM-RELATED"/>
    <property type="match status" value="1"/>
</dbReference>
<comment type="cofactor">
    <cofactor evidence="1">
        <name>Mg(2+)</name>
        <dbReference type="ChEBI" id="CHEBI:18420"/>
    </cofactor>
</comment>
<dbReference type="InterPro" id="IPR032030">
    <property type="entry name" value="YscD_cytoplasmic_dom"/>
</dbReference>
<sequence>MSDSSQKATLLPSTTLVNEVVNNVRAQLVLDPYLVILSGCDRGRQFKLHQLSYVIGRCHEADIVIGDPKISRRHGVFSIFKDRILFEDLQSTNGSYLAGERIEKCWLNVHDRILVGDTLMRIDYKCYNEAESEQALYRAAYTDALTGIFNRGAFMQRAQEEFSFCKRNNVLMSIVMSDVDHFKDINDSYGHPAGDQVLMELSAILAEQMRKEDLLARYGGEEFIMLLRETSADAAAGWAERIRQIVMQYPFAYKGQSIPATISIGICTRRISTLDSLHAIIRIADDALYLAKRNGRNRLEIAHFTDSSISGNDVK</sequence>
<dbReference type="CDD" id="cd01949">
    <property type="entry name" value="GGDEF"/>
    <property type="match status" value="1"/>
</dbReference>
<protein>
    <recommendedName>
        <fullName evidence="2">diguanylate cyclase</fullName>
        <ecNumber evidence="2">2.7.7.65</ecNumber>
    </recommendedName>
</protein>
<name>A0A177NFV5_9GAMM</name>
<comment type="caution">
    <text evidence="6">The sequence shown here is derived from an EMBL/GenBank/DDBJ whole genome shotgun (WGS) entry which is preliminary data.</text>
</comment>
<dbReference type="RefSeq" id="WP_066981656.1">
    <property type="nucleotide sequence ID" value="NZ_LUUI01000098.1"/>
</dbReference>
<evidence type="ECO:0000259" key="4">
    <source>
        <dbReference type="PROSITE" id="PS50006"/>
    </source>
</evidence>
<evidence type="ECO:0000313" key="6">
    <source>
        <dbReference type="EMBL" id="OAI16069.1"/>
    </source>
</evidence>
<dbReference type="Pfam" id="PF16697">
    <property type="entry name" value="Yop-YscD_cpl"/>
    <property type="match status" value="1"/>
</dbReference>
<accession>A0A177NFV5</accession>
<dbReference type="EMBL" id="LUUI01000098">
    <property type="protein sequence ID" value="OAI16069.1"/>
    <property type="molecule type" value="Genomic_DNA"/>
</dbReference>
<comment type="catalytic activity">
    <reaction evidence="3">
        <text>2 GTP = 3',3'-c-di-GMP + 2 diphosphate</text>
        <dbReference type="Rhea" id="RHEA:24898"/>
        <dbReference type="ChEBI" id="CHEBI:33019"/>
        <dbReference type="ChEBI" id="CHEBI:37565"/>
        <dbReference type="ChEBI" id="CHEBI:58805"/>
        <dbReference type="EC" id="2.7.7.65"/>
    </reaction>
</comment>